<keyword evidence="5" id="KW-1185">Reference proteome</keyword>
<dbReference type="PANTHER" id="PTHR35137">
    <property type="entry name" value="CHROMOPHORE LYASE CRL, CHLOROPLASTIC"/>
    <property type="match status" value="1"/>
</dbReference>
<protein>
    <recommendedName>
        <fullName evidence="3">Chromophore lyase CpcT/CpeT</fullName>
        <ecNumber evidence="3">4.-.-.-</ecNumber>
    </recommendedName>
</protein>
<dbReference type="AlphaFoldDB" id="Q7V594"/>
<evidence type="ECO:0000256" key="3">
    <source>
        <dbReference type="HAMAP-Rule" id="MF_01460"/>
    </source>
</evidence>
<sequence length="239" mass="27975">MPIISSTNIRRLRRPANIFCLGSTQAKKLKDQQKKMRQSSLLRFAKTLAAHYSNKEQAQKDPIHFARINIYFRPLLWDVFKGPGYYSEQSYDYDPWRPYRQGVHKLLANKEAFILENYSLQEPKRLAGAGFYPDLLNHLCADTLLPRRGCSMHFKEVKPNQYQGQVEPGNNCLVPRNNTMTYLVSEVEFDEKIWISRDRGFDPKTHEQLWGSKHGPLHFQRIVNLGDHLNESWLRSSSH</sequence>
<comment type="function">
    <text evidence="3">Covalently attaches a chromophore to Cys residue(s) of phycobiliproteins.</text>
</comment>
<dbReference type="GO" id="GO:0017006">
    <property type="term" value="P:protein-tetrapyrrole linkage"/>
    <property type="evidence" value="ECO:0007669"/>
    <property type="project" value="UniProtKB-UniRule"/>
</dbReference>
<dbReference type="Proteomes" id="UP000001423">
    <property type="component" value="Chromosome"/>
</dbReference>
<gene>
    <name evidence="4" type="primary">cpeT</name>
    <name evidence="3" type="synonym">cpcT</name>
    <name evidence="4" type="ordered locus">PMT_1678</name>
</gene>
<dbReference type="InterPro" id="IPR010404">
    <property type="entry name" value="CpcT/CpeT"/>
</dbReference>
<keyword evidence="2 3" id="KW-0456">Lyase</keyword>
<evidence type="ECO:0000256" key="2">
    <source>
        <dbReference type="ARBA" id="ARBA00023239"/>
    </source>
</evidence>
<name>Q7V594_PROMM</name>
<accession>Q7V594</accession>
<dbReference type="PANTHER" id="PTHR35137:SF1">
    <property type="entry name" value="CHROMOPHORE LYASE CRL, CHLOROPLASTIC"/>
    <property type="match status" value="1"/>
</dbReference>
<dbReference type="Gene3D" id="2.40.128.590">
    <property type="entry name" value="CpcT/CpeT domain"/>
    <property type="match status" value="1"/>
</dbReference>
<evidence type="ECO:0000313" key="5">
    <source>
        <dbReference type="Proteomes" id="UP000001423"/>
    </source>
</evidence>
<proteinExistence type="inferred from homology"/>
<dbReference type="KEGG" id="pmt:PMT_1678"/>
<dbReference type="eggNOG" id="ENOG502Z8CK">
    <property type="taxonomic scope" value="Bacteria"/>
</dbReference>
<dbReference type="CDD" id="cd16338">
    <property type="entry name" value="CpcT"/>
    <property type="match status" value="1"/>
</dbReference>
<dbReference type="EMBL" id="BX548175">
    <property type="protein sequence ID" value="CAE21853.1"/>
    <property type="molecule type" value="Genomic_DNA"/>
</dbReference>
<evidence type="ECO:0000313" key="4">
    <source>
        <dbReference type="EMBL" id="CAE21853.1"/>
    </source>
</evidence>
<dbReference type="GO" id="GO:0016829">
    <property type="term" value="F:lyase activity"/>
    <property type="evidence" value="ECO:0007669"/>
    <property type="project" value="UniProtKB-KW"/>
</dbReference>
<evidence type="ECO:0000256" key="1">
    <source>
        <dbReference type="ARBA" id="ARBA00008206"/>
    </source>
</evidence>
<dbReference type="HOGENOM" id="CLU_092589_0_0_3"/>
<dbReference type="Pfam" id="PF06206">
    <property type="entry name" value="CpeT"/>
    <property type="match status" value="1"/>
</dbReference>
<comment type="similarity">
    <text evidence="1 3">Belongs to the CpcT/CpeT biliprotein lyase family.</text>
</comment>
<dbReference type="InterPro" id="IPR038672">
    <property type="entry name" value="CpcT/CpeT_sf"/>
</dbReference>
<dbReference type="HAMAP" id="MF_01460">
    <property type="entry name" value="Chrphore_lyase_CpxT"/>
    <property type="match status" value="1"/>
</dbReference>
<organism evidence="4 5">
    <name type="scientific">Prochlorococcus marinus (strain MIT 9313)</name>
    <dbReference type="NCBI Taxonomy" id="74547"/>
    <lineage>
        <taxon>Bacteria</taxon>
        <taxon>Bacillati</taxon>
        <taxon>Cyanobacteriota</taxon>
        <taxon>Cyanophyceae</taxon>
        <taxon>Synechococcales</taxon>
        <taxon>Prochlorococcaceae</taxon>
        <taxon>Prochlorococcus</taxon>
    </lineage>
</organism>
<dbReference type="EC" id="4.-.-.-" evidence="3"/>
<reference evidence="4 5" key="1">
    <citation type="journal article" date="2003" name="Nature">
        <title>Genome divergence in two Prochlorococcus ecotypes reflects oceanic niche differentiation.</title>
        <authorList>
            <person name="Rocap G."/>
            <person name="Larimer F.W."/>
            <person name="Lamerdin J.E."/>
            <person name="Malfatti S."/>
            <person name="Chain P."/>
            <person name="Ahlgren N.A."/>
            <person name="Arellano A."/>
            <person name="Coleman M."/>
            <person name="Hauser L."/>
            <person name="Hess W.R."/>
            <person name="Johnson Z.I."/>
            <person name="Land M.L."/>
            <person name="Lindell D."/>
            <person name="Post A.F."/>
            <person name="Regala W."/>
            <person name="Shah M."/>
            <person name="Shaw S.L."/>
            <person name="Steglich C."/>
            <person name="Sullivan M.B."/>
            <person name="Ting C.S."/>
            <person name="Tolonen A."/>
            <person name="Webb E.A."/>
            <person name="Zinser E.R."/>
            <person name="Chisholm S.W."/>
        </authorList>
    </citation>
    <scope>NUCLEOTIDE SEQUENCE [LARGE SCALE GENOMIC DNA]</scope>
    <source>
        <strain evidence="5">MIT 9313</strain>
    </source>
</reference>